<feature type="transmembrane region" description="Helical" evidence="6">
    <location>
        <begin position="373"/>
        <end position="395"/>
    </location>
</feature>
<dbReference type="PANTHER" id="PTHR30250">
    <property type="entry name" value="PST FAMILY PREDICTED COLANIC ACID TRANSPORTER"/>
    <property type="match status" value="1"/>
</dbReference>
<dbReference type="EMBL" id="JBHUPC010000020">
    <property type="protein sequence ID" value="MFD2892845.1"/>
    <property type="molecule type" value="Genomic_DNA"/>
</dbReference>
<comment type="caution">
    <text evidence="7">The sequence shown here is derived from an EMBL/GenBank/DDBJ whole genome shotgun (WGS) entry which is preliminary data.</text>
</comment>
<dbReference type="CDD" id="cd13125">
    <property type="entry name" value="MATE_like_10"/>
    <property type="match status" value="1"/>
</dbReference>
<evidence type="ECO:0000256" key="1">
    <source>
        <dbReference type="ARBA" id="ARBA00004651"/>
    </source>
</evidence>
<keyword evidence="3 6" id="KW-0812">Transmembrane</keyword>
<evidence type="ECO:0000313" key="7">
    <source>
        <dbReference type="EMBL" id="MFD2892845.1"/>
    </source>
</evidence>
<feature type="transmembrane region" description="Helical" evidence="6">
    <location>
        <begin position="227"/>
        <end position="248"/>
    </location>
</feature>
<dbReference type="InterPro" id="IPR044550">
    <property type="entry name" value="WzxE"/>
</dbReference>
<feature type="transmembrane region" description="Helical" evidence="6">
    <location>
        <begin position="184"/>
        <end position="206"/>
    </location>
</feature>
<evidence type="ECO:0000256" key="3">
    <source>
        <dbReference type="ARBA" id="ARBA00022692"/>
    </source>
</evidence>
<evidence type="ECO:0000313" key="8">
    <source>
        <dbReference type="Proteomes" id="UP001597534"/>
    </source>
</evidence>
<accession>A0ABW5YPE0</accession>
<reference evidence="8" key="1">
    <citation type="journal article" date="2019" name="Int. J. Syst. Evol. Microbiol.">
        <title>The Global Catalogue of Microorganisms (GCM) 10K type strain sequencing project: providing services to taxonomists for standard genome sequencing and annotation.</title>
        <authorList>
            <consortium name="The Broad Institute Genomics Platform"/>
            <consortium name="The Broad Institute Genome Sequencing Center for Infectious Disease"/>
            <person name="Wu L."/>
            <person name="Ma J."/>
        </authorList>
    </citation>
    <scope>NUCLEOTIDE SEQUENCE [LARGE SCALE GENOMIC DNA]</scope>
    <source>
        <strain evidence="8">KCTC 22671</strain>
    </source>
</reference>
<feature type="transmembrane region" description="Helical" evidence="6">
    <location>
        <begin position="268"/>
        <end position="286"/>
    </location>
</feature>
<gene>
    <name evidence="7" type="ORF">ACFS5J_12565</name>
</gene>
<keyword evidence="8" id="KW-1185">Reference proteome</keyword>
<evidence type="ECO:0000256" key="2">
    <source>
        <dbReference type="ARBA" id="ARBA00022475"/>
    </source>
</evidence>
<comment type="subcellular location">
    <subcellularLocation>
        <location evidence="1">Cell membrane</location>
        <topology evidence="1">Multi-pass membrane protein</topology>
    </subcellularLocation>
</comment>
<feature type="transmembrane region" description="Helical" evidence="6">
    <location>
        <begin position="159"/>
        <end position="178"/>
    </location>
</feature>
<feature type="transmembrane region" description="Helical" evidence="6">
    <location>
        <begin position="88"/>
        <end position="111"/>
    </location>
</feature>
<dbReference type="InterPro" id="IPR050833">
    <property type="entry name" value="Poly_Biosynth_Transport"/>
</dbReference>
<keyword evidence="2" id="KW-1003">Cell membrane</keyword>
<evidence type="ECO:0000256" key="5">
    <source>
        <dbReference type="ARBA" id="ARBA00023136"/>
    </source>
</evidence>
<feature type="transmembrane region" description="Helical" evidence="6">
    <location>
        <begin position="12"/>
        <end position="37"/>
    </location>
</feature>
<feature type="transmembrane region" description="Helical" evidence="6">
    <location>
        <begin position="131"/>
        <end position="152"/>
    </location>
</feature>
<dbReference type="RefSeq" id="WP_379812571.1">
    <property type="nucleotide sequence ID" value="NZ_JBHUPC010000020.1"/>
</dbReference>
<proteinExistence type="predicted"/>
<feature type="transmembrane region" description="Helical" evidence="6">
    <location>
        <begin position="306"/>
        <end position="324"/>
    </location>
</feature>
<keyword evidence="5 6" id="KW-0472">Membrane</keyword>
<evidence type="ECO:0000256" key="4">
    <source>
        <dbReference type="ARBA" id="ARBA00022989"/>
    </source>
</evidence>
<name>A0ABW5YPE0_9FLAO</name>
<organism evidence="7 8">
    <name type="scientific">Flavobacterium chuncheonense</name>
    <dbReference type="NCBI Taxonomy" id="2026653"/>
    <lineage>
        <taxon>Bacteria</taxon>
        <taxon>Pseudomonadati</taxon>
        <taxon>Bacteroidota</taxon>
        <taxon>Flavobacteriia</taxon>
        <taxon>Flavobacteriales</taxon>
        <taxon>Flavobacteriaceae</taxon>
        <taxon>Flavobacterium</taxon>
    </lineage>
</organism>
<evidence type="ECO:0000256" key="6">
    <source>
        <dbReference type="SAM" id="Phobius"/>
    </source>
</evidence>
<sequence>MSKIRNFFYSNLFRVSSLNSLSLLIRIFTGLVSSWAISRLVGPSGMALMGNFRSFTSSLEAVGTLGLQNGIVKTIAEKQKDKKEVYTLLSTVFYVLLGFSALLSSCVFFNSDYFTITLLNGNMQYELAFKIVALTVPFGILHLFFTAVINGFSAYKKVISTTIFSHVFGLFLTVFLMWKWGVLGALLAVSLLSIFLFCFSGFYFTKLVSVSTLLDFQNFDFNQIKKIWVYASMALFSAIVSPLIYIYIRKLIMQFQSLEASGFYEAMNRISSFYMMFITSLVSLYFLPEMSKTIRIVDNKPIIYQYYKTIFPVFALGLVLLYFMRDTVVEILYTDEFSSVSNLFIWQLVGDFFRAATLILAIQFFAKRIVKTYFITEVLSFSILCISSYYCIQNFGLEGAVMAYAITYVLYFLAIVFYFRKML</sequence>
<dbReference type="Pfam" id="PF13440">
    <property type="entry name" value="Polysacc_synt_3"/>
    <property type="match status" value="1"/>
</dbReference>
<dbReference type="Proteomes" id="UP001597534">
    <property type="component" value="Unassembled WGS sequence"/>
</dbReference>
<dbReference type="PANTHER" id="PTHR30250:SF30">
    <property type="entry name" value="LIPID III FLIPPASE"/>
    <property type="match status" value="1"/>
</dbReference>
<feature type="transmembrane region" description="Helical" evidence="6">
    <location>
        <begin position="401"/>
        <end position="419"/>
    </location>
</feature>
<keyword evidence="4 6" id="KW-1133">Transmembrane helix</keyword>
<protein>
    <submittedName>
        <fullName evidence="7">O-antigen translocase</fullName>
    </submittedName>
</protein>